<dbReference type="Proteomes" id="UP000479526">
    <property type="component" value="Unassembled WGS sequence"/>
</dbReference>
<dbReference type="PANTHER" id="PTHR11839">
    <property type="entry name" value="UDP/ADP-SUGAR PYROPHOSPHATASE"/>
    <property type="match status" value="1"/>
</dbReference>
<dbReference type="GO" id="GO:0016787">
    <property type="term" value="F:hydrolase activity"/>
    <property type="evidence" value="ECO:0007669"/>
    <property type="project" value="UniProtKB-KW"/>
</dbReference>
<keyword evidence="5" id="KW-1185">Reference proteome</keyword>
<sequence length="192" mass="21943">MDDQQQRRSITTISTREVYRNPWMSVREDEIVHPDGTPGIYGYIQRADFVLVIPEENDGFHLVEEYRYPIRRRSWSFPQGSAKAPTRQDEARTELAEETGLRADDMRFLGRLDNSHGLSDQSMHVFVATGLTAGETAREPTEQDMRQTWVSRAEFEQMILRGEVTDASSVAAYGLYRLKTGSEPEKPSQLGN</sequence>
<dbReference type="AlphaFoldDB" id="A0A7C9JEM3"/>
<comment type="caution">
    <text evidence="4">The sequence shown here is derived from an EMBL/GenBank/DDBJ whole genome shotgun (WGS) entry which is preliminary data.</text>
</comment>
<dbReference type="RefSeq" id="WP_161482420.1">
    <property type="nucleotide sequence ID" value="NZ_WXEW01000008.1"/>
</dbReference>
<evidence type="ECO:0000313" key="5">
    <source>
        <dbReference type="Proteomes" id="UP000479526"/>
    </source>
</evidence>
<proteinExistence type="predicted"/>
<evidence type="ECO:0000256" key="1">
    <source>
        <dbReference type="ARBA" id="ARBA00001946"/>
    </source>
</evidence>
<dbReference type="PANTHER" id="PTHR11839:SF18">
    <property type="entry name" value="NUDIX HYDROLASE DOMAIN-CONTAINING PROTEIN"/>
    <property type="match status" value="1"/>
</dbReference>
<dbReference type="Gene3D" id="3.90.79.10">
    <property type="entry name" value="Nucleoside Triphosphate Pyrophosphohydrolase"/>
    <property type="match status" value="1"/>
</dbReference>
<dbReference type="EMBL" id="WXEW01000008">
    <property type="protein sequence ID" value="NAS25324.1"/>
    <property type="molecule type" value="Genomic_DNA"/>
</dbReference>
<dbReference type="CDD" id="cd24161">
    <property type="entry name" value="NUDIX_ADPRase_Ndx2"/>
    <property type="match status" value="1"/>
</dbReference>
<organism evidence="4 5">
    <name type="scientific">Herbidospora solisilvae</name>
    <dbReference type="NCBI Taxonomy" id="2696284"/>
    <lineage>
        <taxon>Bacteria</taxon>
        <taxon>Bacillati</taxon>
        <taxon>Actinomycetota</taxon>
        <taxon>Actinomycetes</taxon>
        <taxon>Streptosporangiales</taxon>
        <taxon>Streptosporangiaceae</taxon>
        <taxon>Herbidospora</taxon>
    </lineage>
</organism>
<reference evidence="4 5" key="1">
    <citation type="submission" date="2020-01" db="EMBL/GenBank/DDBJ databases">
        <title>Herbidospora sp. NEAU-GS84 nov., a novel actinomycete isolated from soil.</title>
        <authorList>
            <person name="Han L."/>
        </authorList>
    </citation>
    <scope>NUCLEOTIDE SEQUENCE [LARGE SCALE GENOMIC DNA]</scope>
    <source>
        <strain evidence="4 5">NEAU-GS84</strain>
    </source>
</reference>
<dbReference type="Pfam" id="PF00293">
    <property type="entry name" value="NUDIX"/>
    <property type="match status" value="1"/>
</dbReference>
<gene>
    <name evidence="4" type="ORF">GT755_27025</name>
</gene>
<name>A0A7C9JEM3_9ACTN</name>
<feature type="domain" description="Nudix hydrolase" evidence="3">
    <location>
        <begin position="49"/>
        <end position="161"/>
    </location>
</feature>
<dbReference type="GO" id="GO:0019693">
    <property type="term" value="P:ribose phosphate metabolic process"/>
    <property type="evidence" value="ECO:0007669"/>
    <property type="project" value="TreeGrafter"/>
</dbReference>
<dbReference type="GO" id="GO:0005829">
    <property type="term" value="C:cytosol"/>
    <property type="evidence" value="ECO:0007669"/>
    <property type="project" value="TreeGrafter"/>
</dbReference>
<accession>A0A7C9JEM3</accession>
<dbReference type="InterPro" id="IPR015797">
    <property type="entry name" value="NUDIX_hydrolase-like_dom_sf"/>
</dbReference>
<dbReference type="SUPFAM" id="SSF55811">
    <property type="entry name" value="Nudix"/>
    <property type="match status" value="1"/>
</dbReference>
<evidence type="ECO:0000256" key="2">
    <source>
        <dbReference type="ARBA" id="ARBA00022801"/>
    </source>
</evidence>
<comment type="cofactor">
    <cofactor evidence="1">
        <name>Mg(2+)</name>
        <dbReference type="ChEBI" id="CHEBI:18420"/>
    </cofactor>
</comment>
<evidence type="ECO:0000313" key="4">
    <source>
        <dbReference type="EMBL" id="NAS25324.1"/>
    </source>
</evidence>
<keyword evidence="2" id="KW-0378">Hydrolase</keyword>
<dbReference type="GO" id="GO:0006753">
    <property type="term" value="P:nucleoside phosphate metabolic process"/>
    <property type="evidence" value="ECO:0007669"/>
    <property type="project" value="TreeGrafter"/>
</dbReference>
<dbReference type="InterPro" id="IPR000086">
    <property type="entry name" value="NUDIX_hydrolase_dom"/>
</dbReference>
<protein>
    <submittedName>
        <fullName evidence="4">NUDIX domain-containing protein</fullName>
    </submittedName>
</protein>
<evidence type="ECO:0000259" key="3">
    <source>
        <dbReference type="Pfam" id="PF00293"/>
    </source>
</evidence>